<gene>
    <name evidence="2" type="ORF">FPZ47_23885</name>
</gene>
<proteinExistence type="predicted"/>
<protein>
    <recommendedName>
        <fullName evidence="4">Integrase</fullName>
    </recommendedName>
</protein>
<evidence type="ECO:0000313" key="2">
    <source>
        <dbReference type="EMBL" id="TVS83284.1"/>
    </source>
</evidence>
<dbReference type="AlphaFoldDB" id="A0A557XCP9"/>
<sequence>MPKAEHGYRTLLLPDFGRAPLLTQRERGLPFDVIFPSRKGTPRWPANVRTHWREIRGEDFAWVTPKRRRETAAAQLGHSTPDVTGKHYIDRAYQAGNYTAALDATTHFRRISVELSLIYAS</sequence>
<comment type="caution">
    <text evidence="2">The sequence shown here is derived from an EMBL/GenBank/DDBJ whole genome shotgun (WGS) entry which is preliminary data.</text>
</comment>
<dbReference type="GO" id="GO:0015074">
    <property type="term" value="P:DNA integration"/>
    <property type="evidence" value="ECO:0007669"/>
    <property type="project" value="InterPro"/>
</dbReference>
<accession>A0A557XCP9</accession>
<name>A0A557XCP9_9MYCO</name>
<dbReference type="OrthoDB" id="4326943at2"/>
<dbReference type="RefSeq" id="WP_144956018.1">
    <property type="nucleotide sequence ID" value="NZ_VMQU01000151.1"/>
</dbReference>
<dbReference type="Proteomes" id="UP000320513">
    <property type="component" value="Unassembled WGS sequence"/>
</dbReference>
<organism evidence="2 3">
    <name type="scientific">Mycobacterium helveticum</name>
    <dbReference type="NCBI Taxonomy" id="2592811"/>
    <lineage>
        <taxon>Bacteria</taxon>
        <taxon>Bacillati</taxon>
        <taxon>Actinomycetota</taxon>
        <taxon>Actinomycetes</taxon>
        <taxon>Mycobacteriales</taxon>
        <taxon>Mycobacteriaceae</taxon>
        <taxon>Mycobacterium</taxon>
    </lineage>
</organism>
<dbReference type="EMBL" id="VMQU01000151">
    <property type="protein sequence ID" value="TVS83284.1"/>
    <property type="molecule type" value="Genomic_DNA"/>
</dbReference>
<dbReference type="Gene3D" id="1.10.443.10">
    <property type="entry name" value="Intergrase catalytic core"/>
    <property type="match status" value="1"/>
</dbReference>
<dbReference type="InterPro" id="IPR013762">
    <property type="entry name" value="Integrase-like_cat_sf"/>
</dbReference>
<reference evidence="2 3" key="1">
    <citation type="submission" date="2019-07" db="EMBL/GenBank/DDBJ databases">
        <title>New Mycobacterium species.</title>
        <authorList>
            <person name="Tortoli E."/>
            <person name="Ghielmetti G."/>
            <person name="Friedel U."/>
            <person name="Trovato A."/>
        </authorList>
    </citation>
    <scope>NUCLEOTIDE SEQUENCE [LARGE SCALE GENOMIC DNA]</scope>
    <source>
        <strain evidence="2 3">16-83</strain>
    </source>
</reference>
<keyword evidence="3" id="KW-1185">Reference proteome</keyword>
<keyword evidence="1" id="KW-0233">DNA recombination</keyword>
<dbReference type="GO" id="GO:0006310">
    <property type="term" value="P:DNA recombination"/>
    <property type="evidence" value="ECO:0007669"/>
    <property type="project" value="UniProtKB-KW"/>
</dbReference>
<dbReference type="GO" id="GO:0003677">
    <property type="term" value="F:DNA binding"/>
    <property type="evidence" value="ECO:0007669"/>
    <property type="project" value="InterPro"/>
</dbReference>
<evidence type="ECO:0000256" key="1">
    <source>
        <dbReference type="ARBA" id="ARBA00023172"/>
    </source>
</evidence>
<dbReference type="InterPro" id="IPR011010">
    <property type="entry name" value="DNA_brk_join_enz"/>
</dbReference>
<dbReference type="SUPFAM" id="SSF56349">
    <property type="entry name" value="DNA breaking-rejoining enzymes"/>
    <property type="match status" value="1"/>
</dbReference>
<evidence type="ECO:0008006" key="4">
    <source>
        <dbReference type="Google" id="ProtNLM"/>
    </source>
</evidence>
<evidence type="ECO:0000313" key="3">
    <source>
        <dbReference type="Proteomes" id="UP000320513"/>
    </source>
</evidence>